<comment type="caution">
    <text evidence="33">The sequence shown here is derived from an EMBL/GenBank/DDBJ whole genome shotgun (WGS) entry which is preliminary data.</text>
</comment>
<keyword evidence="20" id="KW-0472">Membrane</keyword>
<keyword evidence="19" id="KW-0906">Nuclear pore complex</keyword>
<dbReference type="FunFam" id="1.25.40.10:FF:000114">
    <property type="entry name" value="E3 SUMO-protein ligase RanBP2 isoform X1"/>
    <property type="match status" value="1"/>
</dbReference>
<feature type="compositionally biased region" description="Basic and acidic residues" evidence="29">
    <location>
        <begin position="1162"/>
        <end position="1176"/>
    </location>
</feature>
<keyword evidence="34" id="KW-1185">Reference proteome</keyword>
<feature type="compositionally biased region" description="Acidic residues" evidence="29">
    <location>
        <begin position="760"/>
        <end position="769"/>
    </location>
</feature>
<feature type="compositionally biased region" description="Low complexity" evidence="29">
    <location>
        <begin position="1765"/>
        <end position="1777"/>
    </location>
</feature>
<keyword evidence="22" id="KW-0539">Nucleus</keyword>
<dbReference type="PANTHER" id="PTHR23138:SF87">
    <property type="entry name" value="E3 SUMO-PROTEIN LIGASE RANBP2"/>
    <property type="match status" value="1"/>
</dbReference>
<evidence type="ECO:0000256" key="4">
    <source>
        <dbReference type="ARBA" id="ARBA00022448"/>
    </source>
</evidence>
<dbReference type="GO" id="GO:0005096">
    <property type="term" value="F:GTPase activator activity"/>
    <property type="evidence" value="ECO:0007669"/>
    <property type="project" value="TreeGrafter"/>
</dbReference>
<protein>
    <recommendedName>
        <fullName evidence="24">E3 SUMO-protein ligase RanBP2</fullName>
    </recommendedName>
    <alternativeName>
        <fullName evidence="25">Ran-binding protein 2</fullName>
    </alternativeName>
</protein>
<dbReference type="SUPFAM" id="SSF50891">
    <property type="entry name" value="Cyclophilin-like"/>
    <property type="match status" value="1"/>
</dbReference>
<feature type="region of interest" description="Disordered" evidence="29">
    <location>
        <begin position="1789"/>
        <end position="1848"/>
    </location>
</feature>
<dbReference type="Gene3D" id="4.10.1060.10">
    <property type="entry name" value="Zinc finger, RanBP2-type"/>
    <property type="match status" value="6"/>
</dbReference>
<evidence type="ECO:0000256" key="28">
    <source>
        <dbReference type="SAM" id="Coils"/>
    </source>
</evidence>
<dbReference type="GO" id="GO:0019789">
    <property type="term" value="F:SUMO transferase activity"/>
    <property type="evidence" value="ECO:0007669"/>
    <property type="project" value="UniProtKB-ARBA"/>
</dbReference>
<feature type="compositionally biased region" description="Basic and acidic residues" evidence="29">
    <location>
        <begin position="2600"/>
        <end position="2617"/>
    </location>
</feature>
<evidence type="ECO:0000256" key="15">
    <source>
        <dbReference type="ARBA" id="ARBA00022843"/>
    </source>
</evidence>
<feature type="region of interest" description="Disordered" evidence="29">
    <location>
        <begin position="1161"/>
        <end position="1192"/>
    </location>
</feature>
<evidence type="ECO:0000256" key="18">
    <source>
        <dbReference type="ARBA" id="ARBA00022990"/>
    </source>
</evidence>
<dbReference type="InterPro" id="IPR022011">
    <property type="entry name" value="IR1-M"/>
</dbReference>
<keyword evidence="14" id="KW-0862">Zinc</keyword>
<dbReference type="SMART" id="SM00160">
    <property type="entry name" value="RanBD"/>
    <property type="match status" value="4"/>
</dbReference>
<evidence type="ECO:0000256" key="2">
    <source>
        <dbReference type="ARBA" id="ARBA00004567"/>
    </source>
</evidence>
<feature type="region of interest" description="Disordered" evidence="29">
    <location>
        <begin position="1755"/>
        <end position="1777"/>
    </location>
</feature>
<feature type="compositionally biased region" description="Acidic residues" evidence="29">
    <location>
        <begin position="2193"/>
        <end position="2205"/>
    </location>
</feature>
<dbReference type="GO" id="GO:0005737">
    <property type="term" value="C:cytoplasm"/>
    <property type="evidence" value="ECO:0007669"/>
    <property type="project" value="TreeGrafter"/>
</dbReference>
<dbReference type="GO" id="GO:0003755">
    <property type="term" value="F:peptidyl-prolyl cis-trans isomerase activity"/>
    <property type="evidence" value="ECO:0007669"/>
    <property type="project" value="InterPro"/>
</dbReference>
<evidence type="ECO:0000256" key="13">
    <source>
        <dbReference type="ARBA" id="ARBA00022816"/>
    </source>
</evidence>
<evidence type="ECO:0000259" key="31">
    <source>
        <dbReference type="PROSITE" id="PS50196"/>
    </source>
</evidence>
<feature type="compositionally biased region" description="Polar residues" evidence="29">
    <location>
        <begin position="2623"/>
        <end position="2635"/>
    </location>
</feature>
<evidence type="ECO:0000256" key="14">
    <source>
        <dbReference type="ARBA" id="ARBA00022833"/>
    </source>
</evidence>
<evidence type="ECO:0000256" key="26">
    <source>
        <dbReference type="PROSITE-ProRule" id="PRU00322"/>
    </source>
</evidence>
<dbReference type="InterPro" id="IPR029000">
    <property type="entry name" value="Cyclophilin-like_dom_sf"/>
</dbReference>
<keyword evidence="13" id="KW-0509">mRNA transport</keyword>
<feature type="compositionally biased region" description="Basic and acidic residues" evidence="29">
    <location>
        <begin position="1820"/>
        <end position="1829"/>
    </location>
</feature>
<dbReference type="InterPro" id="IPR011990">
    <property type="entry name" value="TPR-like_helical_dom_sf"/>
</dbReference>
<dbReference type="Gene3D" id="2.40.100.10">
    <property type="entry name" value="Cyclophilin-like"/>
    <property type="match status" value="1"/>
</dbReference>
<keyword evidence="17" id="KW-0653">Protein transport</keyword>
<comment type="pathway">
    <text evidence="3">Protein modification; protein sumoylation.</text>
</comment>
<dbReference type="GO" id="GO:0006607">
    <property type="term" value="P:NLS-bearing protein import into nucleus"/>
    <property type="evidence" value="ECO:0007669"/>
    <property type="project" value="TreeGrafter"/>
</dbReference>
<keyword evidence="19" id="KW-0811">Translocation</keyword>
<organism evidence="33 34">
    <name type="scientific">Perca fluviatilis</name>
    <name type="common">European perch</name>
    <dbReference type="NCBI Taxonomy" id="8168"/>
    <lineage>
        <taxon>Eukaryota</taxon>
        <taxon>Metazoa</taxon>
        <taxon>Chordata</taxon>
        <taxon>Craniata</taxon>
        <taxon>Vertebrata</taxon>
        <taxon>Euteleostomi</taxon>
        <taxon>Actinopterygii</taxon>
        <taxon>Neopterygii</taxon>
        <taxon>Teleostei</taxon>
        <taxon>Neoteleostei</taxon>
        <taxon>Acanthomorphata</taxon>
        <taxon>Eupercaria</taxon>
        <taxon>Perciformes</taxon>
        <taxon>Percoidei</taxon>
        <taxon>Percidae</taxon>
        <taxon>Percinae</taxon>
        <taxon>Perca</taxon>
    </lineage>
</organism>
<dbReference type="PROSITE" id="PS50196">
    <property type="entry name" value="RANBD1"/>
    <property type="match status" value="4"/>
</dbReference>
<dbReference type="SMART" id="SM00547">
    <property type="entry name" value="ZnF_RBZ"/>
    <property type="match status" value="6"/>
</dbReference>
<evidence type="ECO:0000256" key="9">
    <source>
        <dbReference type="ARBA" id="ARBA00022723"/>
    </source>
</evidence>
<feature type="region of interest" description="Disordered" evidence="29">
    <location>
        <begin position="2171"/>
        <end position="2206"/>
    </location>
</feature>
<keyword evidence="16" id="KW-0694">RNA-binding</keyword>
<dbReference type="Pfam" id="PF00160">
    <property type="entry name" value="Pro_isomerase"/>
    <property type="match status" value="1"/>
</dbReference>
<feature type="domain" description="RanBP2-type" evidence="32">
    <location>
        <begin position="1637"/>
        <end position="1666"/>
    </location>
</feature>
<feature type="compositionally biased region" description="Polar residues" evidence="29">
    <location>
        <begin position="2748"/>
        <end position="2771"/>
    </location>
</feature>
<dbReference type="Pfam" id="PF00641">
    <property type="entry name" value="Zn_ribbon_RanBP"/>
    <property type="match status" value="6"/>
</dbReference>
<feature type="region of interest" description="Disordered" evidence="29">
    <location>
        <begin position="2388"/>
        <end position="2413"/>
    </location>
</feature>
<feature type="compositionally biased region" description="Polar residues" evidence="29">
    <location>
        <begin position="1795"/>
        <end position="1817"/>
    </location>
</feature>
<dbReference type="InterPro" id="IPR011993">
    <property type="entry name" value="PH-like_dom_sf"/>
</dbReference>
<evidence type="ECO:0000256" key="23">
    <source>
        <dbReference type="ARBA" id="ARBA00061164"/>
    </source>
</evidence>
<evidence type="ECO:0000256" key="21">
    <source>
        <dbReference type="ARBA" id="ARBA00023157"/>
    </source>
</evidence>
<feature type="region of interest" description="Disordered" evidence="29">
    <location>
        <begin position="2573"/>
        <end position="2710"/>
    </location>
</feature>
<evidence type="ECO:0000256" key="8">
    <source>
        <dbReference type="ARBA" id="ARBA00022679"/>
    </source>
</evidence>
<keyword evidence="12" id="KW-0833">Ubl conjugation pathway</keyword>
<feature type="compositionally biased region" description="Polar residues" evidence="29">
    <location>
        <begin position="2353"/>
        <end position="2371"/>
    </location>
</feature>
<dbReference type="GO" id="GO:0051028">
    <property type="term" value="P:mRNA transport"/>
    <property type="evidence" value="ECO:0007669"/>
    <property type="project" value="UniProtKB-KW"/>
</dbReference>
<evidence type="ECO:0000256" key="19">
    <source>
        <dbReference type="ARBA" id="ARBA00023132"/>
    </source>
</evidence>
<dbReference type="PROSITE" id="PS50005">
    <property type="entry name" value="TPR"/>
    <property type="match status" value="1"/>
</dbReference>
<keyword evidence="28" id="KW-0175">Coiled coil</keyword>
<feature type="compositionally biased region" description="Low complexity" evidence="29">
    <location>
        <begin position="2638"/>
        <end position="2684"/>
    </location>
</feature>
<feature type="region of interest" description="Disordered" evidence="29">
    <location>
        <begin position="2848"/>
        <end position="2867"/>
    </location>
</feature>
<dbReference type="FunFam" id="4.10.1060.10:FF:000003">
    <property type="entry name" value="E3 SUMO-protein ligase RanBP2"/>
    <property type="match status" value="6"/>
</dbReference>
<reference evidence="33 34" key="1">
    <citation type="submission" date="2019-06" db="EMBL/GenBank/DDBJ databases">
        <title>A chromosome-scale genome assembly of the European perch, Perca fluviatilis.</title>
        <authorList>
            <person name="Roques C."/>
            <person name="Zahm M."/>
            <person name="Cabau C."/>
            <person name="Klopp C."/>
            <person name="Bouchez O."/>
            <person name="Donnadieu C."/>
            <person name="Kuhl H."/>
            <person name="Gislard M."/>
            <person name="Guendouz S."/>
            <person name="Journot L."/>
            <person name="Haffray P."/>
            <person name="Bestin A."/>
            <person name="Morvezen R."/>
            <person name="Feron R."/>
            <person name="Wen M."/>
            <person name="Jouanno E."/>
            <person name="Herpin A."/>
            <person name="Schartl M."/>
            <person name="Postlethwait J."/>
            <person name="Schaerlinger B."/>
            <person name="Chardard D."/>
            <person name="Lecocq T."/>
            <person name="Poncet C."/>
            <person name="Jaffrelo L."/>
            <person name="Lampietro C."/>
            <person name="Guiguen Y."/>
        </authorList>
    </citation>
    <scope>NUCLEOTIDE SEQUENCE [LARGE SCALE GENOMIC DNA]</scope>
    <source>
        <tissue evidence="33">Blood</tissue>
    </source>
</reference>
<feature type="domain" description="RanBP2-type" evidence="32">
    <location>
        <begin position="1673"/>
        <end position="1702"/>
    </location>
</feature>
<keyword evidence="4" id="KW-0813">Transport</keyword>
<feature type="coiled-coil region" evidence="28">
    <location>
        <begin position="823"/>
        <end position="850"/>
    </location>
</feature>
<keyword evidence="18" id="KW-0007">Acetylation</keyword>
<dbReference type="FunFam" id="2.40.100.10:FF:000020">
    <property type="entry name" value="E3 SUMO-protein ligase RanBP2"/>
    <property type="match status" value="1"/>
</dbReference>
<dbReference type="Gene3D" id="1.25.40.10">
    <property type="entry name" value="Tetratricopeptide repeat domain"/>
    <property type="match status" value="1"/>
</dbReference>
<dbReference type="PROSITE" id="PS50072">
    <property type="entry name" value="CSA_PPIASE_2"/>
    <property type="match status" value="1"/>
</dbReference>
<dbReference type="GO" id="GO:0003723">
    <property type="term" value="F:RNA binding"/>
    <property type="evidence" value="ECO:0007669"/>
    <property type="project" value="UniProtKB-KW"/>
</dbReference>
<dbReference type="Gene3D" id="2.30.29.30">
    <property type="entry name" value="Pleckstrin-homology domain (PH domain)/Phosphotyrosine-binding domain (PTB)"/>
    <property type="match status" value="4"/>
</dbReference>
<dbReference type="InterPro" id="IPR001876">
    <property type="entry name" value="Znf_RanBP2"/>
</dbReference>
<feature type="compositionally biased region" description="Basic and acidic residues" evidence="29">
    <location>
        <begin position="2573"/>
        <end position="2582"/>
    </location>
</feature>
<dbReference type="GO" id="GO:0051168">
    <property type="term" value="P:nuclear export"/>
    <property type="evidence" value="ECO:0007669"/>
    <property type="project" value="UniProtKB-ARBA"/>
</dbReference>
<feature type="region of interest" description="Disordered" evidence="29">
    <location>
        <begin position="2737"/>
        <end position="2786"/>
    </location>
</feature>
<feature type="domain" description="RanBD1" evidence="31">
    <location>
        <begin position="1184"/>
        <end position="1320"/>
    </location>
</feature>
<keyword evidence="5" id="KW-0488">Methylation</keyword>
<evidence type="ECO:0000259" key="32">
    <source>
        <dbReference type="PROSITE" id="PS50199"/>
    </source>
</evidence>
<feature type="domain" description="RanBP2-type" evidence="32">
    <location>
        <begin position="1518"/>
        <end position="1547"/>
    </location>
</feature>
<comment type="subcellular location">
    <subcellularLocation>
        <location evidence="1">Nucleus membrane</location>
    </subcellularLocation>
    <subcellularLocation>
        <location evidence="2">Nucleus</location>
        <location evidence="2">Nuclear pore complex</location>
    </subcellularLocation>
</comment>
<dbReference type="PROSITE" id="PS01358">
    <property type="entry name" value="ZF_RANBP2_1"/>
    <property type="match status" value="6"/>
</dbReference>
<keyword evidence="10" id="KW-0677">Repeat</keyword>
<sequence length="3189" mass="348680">MRRSKAEVDRYVSSVQSSSPSIKEKPVKGFLFAKLYFEAKEYELAKRHVSEYLKVQERDPKAHKFLGQLYEREGDINKAVGCYKRSVDLNPAQRDLVLKVAELLVSKQECDSRAEFWVEKAAKLLPGNPAVFNLKERLLSRQGQPGWNRLFDLLQAELAVRPADAHVNVKLVQLFCQDGRLDEAVKHCLAAEKRGILSHSLDWYTVVVRTLQEYLAQPSVSSNENMCRRLQRELLLAHCSLLRITLSESNMQPSLDALTSFDQAMQTLSSIAGRHTDELCEAFVEMRGHLYLHAATLLLKLVQNHLQTWRAIIDLAALCYLLAYQVPRPKAKVTKRDQSAPQLLELLANDRQSQAGHMLLNLSTDSSTLIREVVEAFGNPSGQDSLFELLFGPQASPGSSFIANDDIRSINTMAPELSQLAKWDAGSILLHAGDLQHLSWLGLQWTLLAQRPALRDWLQQLFPRLTLETSKLDTNAPESICLLDLEVFLYGVVFCSHCQLQETAKISSGVNQQQQLYEPRCLPLPLLRLLTTDRQREWWDAIYSLIHKRAAPGMSAKLRMIVQHGLSTLRAGEKHGLQPALAINWAQCLSQTGDGVNSYYDQKEYIGRSVHYWKVVLPLLEKIKNRRSIPEPLDPLFMHFPSKDIQISSVKGYEEEAKIAYAVLLDIEGKTEEAIATLETIDNMSSIWHLAQIYQRLSEEASNGVEETQDRCITFLRKFRTYLSKIYNANADDIERLPVSMEEVVDLLNDVNQQLGESGEAMDEEEEKEEEGRGGPAHSSPAHPTDTSATISHIKFSTPSPNKSIISPSKRHLISPKVPPHWVEDQKSLLQMLCQQVEALKNEVHDLRHNSSGNAGSPHHKMYGESYGAEGLQEPFTPVQSYHGAPLTVATTAPSVYYNQSPAYNSQYLLRTAANVTPTKGPMYGMNRMPPQQHMYAYQQPTHTPPLQTAPACIYPPQEQVFGAPLRFESPATSLLSPYSEEYYGQSVTQQTTNPPLPEPGYFTKPSVVPVQPPKCIEGKPMDFGKLSFSQQAPVEVPKVPSFGSGVFAQSTPSAAFKFNSNFKSNDGDFTFPASQAKHSESLLGLLTSDIPTKTDIVPEKPLAQDQHPSQTGIFTFGNKSVTGFSFADSAPSTGSVFGKVEQPFKFGDVSKPVFGVATSAAEERAAESDNDSTHVEEDEDGPHFEPIVPLPDKVDVKTGEEEEEEMFCNRAKLYRFDTDTKEWKERGIGNVKILKHSAKGKVRLLMRREQVLKICANHYINADMLLKPNAGSDKSWVWNAIDYADEAPKPEQLAIRFKTADEASLFKAKFEEAQEIVLKSTEKNDQHEKKEESFKGSESLAAQFALKDGEWECTVCCVRNKPMDMQCAACQSPNPNSSSKPDIKAAGETKASLFTFKFGTDSTKPSSSGSTFTGFGAFGGKPSSFTFGTSTSKPADTVTSAFGSGFGAQFGKKPGQWDCDVCEVRNEASADSCVSCKALKASPKTTATAQTAPAADVPDSSFLSGVGTGFGAQFSKKPGQWDCDVCEVRNEASADSCVSCKALKATPKTTATAQTATAADVPDSSFLSDVGTGFGAQFSKKPGQWDCDVCEVRNEASADNCVACRTRNPVAKSTERAPVTSNLPAVSGFGADLPKEDGQWDCDACLVRNNASATECVSCRSPRSLEALFSKKHGEWDCDTCLVRNDASANKCVACQTPNPNFKSTASTAPSASTFNFTFGSKSSSSQPAGTGFTMPFEAGSTFQFGQNKEKSSAASFKFESPQSGSSTTSTTSASGFSFSMPIPAGGFKFGIQDSAQETPSTDNQTPPSGSASSFLKSIADKHKEKENLSITSEGQTEHDQNPLITGKTSTFSFADLAKSSKGDFQYGQDDPNFQGFSGAGEQLFLTPTKTVATNELEEDDMYKTEENDDIQFEPVVQMPDRVDVVTGEEDEQVLYSQRVKLFRFDLDTSQWKERGVGLLKFLKNNSNGRLRVLMRREQVLKVCANHWITTTMNLKPLAGSDKAWIWLANDFSDGDAKLEQLAAKFKSRELAEEFKEKFEECQRLLLDIPLQTPHKLVDSGRTARLIQKAEEMKSGLKDLKSFLTDEKTKIKDDDSQGDITTSSNVSNLVIKSHCETTGPTLEWDNYDLREEALDDTADSSVYASPIASSPLRKNLFRFGESTGGFNFSFQPGISPSKSPAKLDQSRASVGTDDEQDVTQDEERDGQYFEPVVPLPDLVEISTGEENEQVVFNHRAKLYRYDKELGQWKERGIGDLKVLQNYDTKRVRLIMRRDQVLKICANHRITAAMKLEPMKGAEKAWVWSALDFAEVAEGNIEQLAVRFKLQDTANAFKQVFEEAKVAQEKEELMTQVTSRVATPQDSGPTASAQADTPVCGKAAIAVLEETTKERTELSPESKPGAAGSPSPVNPSKTVVSPPKFVFGTQSLQKFFGFVSPKLHSETEESASSSKAKDSGQLAKALPAAPAFKVPEKGPPQSEGGSAGSDEDSEVEVVYVRAPTAEQAALARKLLLPLTFFCYQNEPGYTSDDQTDDEDFDSAVKALNGKLYLDPPEKKAAACGDEPDCQVVWEKKPTPEEEEKARSLQLPPNFFCGLSTTDSDPDHDKPEDYETEVRKAQQDLGAQLNQTEKASSSPAVTPEEPASGLSSSSTEAAAAAGSPEAAAAAGSPEAAAAAGSPEAAAAAGSPGGGGRRSPLRRRQPRLTEAAAAAGSTEAAAAAGSTEAAAAAGSTEAAAAAGSTEAAGCMSTPEEQTSDQPTETQSEAPSSSSPIDLSTKKSPEPESNTGTAAAAFTATTASEDSNFGFNSFGGFSFADLAQNTDAFAFGTQADSNFSWANAGATVFGAAVTSAPKNSGEEGSDEEDASNADIHFEPIVSLPEVETKSGEEDEEILFKERAKLYRWDRDLGQWKERGIGDLKILFHPTKRFYRILMRREQVLRVCANHTITQAMELKPMNASANALIWTATDYSDGDGIVEQLAAKFKTPEIAESFKKTFCECQSRLGQVEGDASYISSPQMSRVQEHSKDTNPQVFLKVAGDGQPLGTITIELFSHIVPKTAENFRALCTGERGFGLRDSIFHRVIPDFMCQGGDITNSDGTGGKSIYGSKFEDENFDVRHTGPGILSMANRGRDTNNSQFFITLKKAEHLDFKHVAFGWVREGMDVVLQMGELGTKTGSPTKKLVITDCGQL</sequence>
<evidence type="ECO:0000313" key="34">
    <source>
        <dbReference type="Proteomes" id="UP000465112"/>
    </source>
</evidence>
<keyword evidence="8" id="KW-0808">Transferase</keyword>
<keyword evidence="9" id="KW-0479">Metal-binding</keyword>
<keyword evidence="27" id="KW-0802">TPR repeat</keyword>
<feature type="domain" description="RanBD1" evidence="31">
    <location>
        <begin position="2869"/>
        <end position="3004"/>
    </location>
</feature>
<evidence type="ECO:0000256" key="16">
    <source>
        <dbReference type="ARBA" id="ARBA00022884"/>
    </source>
</evidence>
<comment type="similarity">
    <text evidence="23">Belongs to the RanBP2 E3 ligase family.</text>
</comment>
<evidence type="ECO:0000256" key="20">
    <source>
        <dbReference type="ARBA" id="ARBA00023136"/>
    </source>
</evidence>
<dbReference type="PANTHER" id="PTHR23138">
    <property type="entry name" value="RAN BINDING PROTEIN"/>
    <property type="match status" value="1"/>
</dbReference>
<dbReference type="SUPFAM" id="SSF50729">
    <property type="entry name" value="PH domain-like"/>
    <property type="match status" value="4"/>
</dbReference>
<evidence type="ECO:0000256" key="29">
    <source>
        <dbReference type="SAM" id="MobiDB-lite"/>
    </source>
</evidence>
<feature type="domain" description="RanBD1" evidence="31">
    <location>
        <begin position="2209"/>
        <end position="2346"/>
    </location>
</feature>
<feature type="region of interest" description="Disordered" evidence="29">
    <location>
        <begin position="2353"/>
        <end position="2373"/>
    </location>
</feature>
<evidence type="ECO:0000256" key="11">
    <source>
        <dbReference type="ARBA" id="ARBA00022771"/>
    </source>
</evidence>
<feature type="repeat" description="TPR" evidence="27">
    <location>
        <begin position="60"/>
        <end position="93"/>
    </location>
</feature>
<feature type="domain" description="RanBP2-type" evidence="32">
    <location>
        <begin position="1454"/>
        <end position="1483"/>
    </location>
</feature>
<dbReference type="EMBL" id="VHII01000012">
    <property type="protein sequence ID" value="KAF1382389.1"/>
    <property type="molecule type" value="Genomic_DNA"/>
</dbReference>
<evidence type="ECO:0000256" key="25">
    <source>
        <dbReference type="ARBA" id="ARBA00081161"/>
    </source>
</evidence>
<dbReference type="InterPro" id="IPR002130">
    <property type="entry name" value="Cyclophilin-type_PPIase_dom"/>
</dbReference>
<evidence type="ECO:0000256" key="3">
    <source>
        <dbReference type="ARBA" id="ARBA00004718"/>
    </source>
</evidence>
<keyword evidence="6" id="KW-1017">Isopeptide bond</keyword>
<proteinExistence type="inferred from homology"/>
<dbReference type="PROSITE" id="PS50199">
    <property type="entry name" value="ZF_RANBP2_2"/>
    <property type="match status" value="6"/>
</dbReference>
<evidence type="ECO:0000256" key="24">
    <source>
        <dbReference type="ARBA" id="ARBA00070141"/>
    </source>
</evidence>
<evidence type="ECO:0000256" key="10">
    <source>
        <dbReference type="ARBA" id="ARBA00022737"/>
    </source>
</evidence>
<dbReference type="GO" id="GO:0008270">
    <property type="term" value="F:zinc ion binding"/>
    <property type="evidence" value="ECO:0007669"/>
    <property type="project" value="UniProtKB-KW"/>
</dbReference>
<feature type="compositionally biased region" description="Low complexity" evidence="29">
    <location>
        <begin position="797"/>
        <end position="808"/>
    </location>
</feature>
<dbReference type="SUPFAM" id="SSF48452">
    <property type="entry name" value="TPR-like"/>
    <property type="match status" value="1"/>
</dbReference>
<keyword evidence="15" id="KW-0832">Ubl conjugation</keyword>
<dbReference type="InterPro" id="IPR019734">
    <property type="entry name" value="TPR_rpt"/>
</dbReference>
<feature type="domain" description="RanBP2-type" evidence="32">
    <location>
        <begin position="1582"/>
        <end position="1611"/>
    </location>
</feature>
<evidence type="ECO:0000256" key="7">
    <source>
        <dbReference type="ARBA" id="ARBA00022553"/>
    </source>
</evidence>
<dbReference type="PRINTS" id="PR00153">
    <property type="entry name" value="CSAPPISMRASE"/>
</dbReference>
<evidence type="ECO:0000256" key="17">
    <source>
        <dbReference type="ARBA" id="ARBA00022927"/>
    </source>
</evidence>
<feature type="domain" description="RanBD1" evidence="31">
    <location>
        <begin position="1913"/>
        <end position="2049"/>
    </location>
</feature>
<dbReference type="Pfam" id="PF12185">
    <property type="entry name" value="IR1-M"/>
    <property type="match status" value="2"/>
</dbReference>
<dbReference type="GO" id="GO:0031965">
    <property type="term" value="C:nuclear membrane"/>
    <property type="evidence" value="ECO:0007669"/>
    <property type="project" value="UniProtKB-SubCell"/>
</dbReference>
<dbReference type="InterPro" id="IPR036443">
    <property type="entry name" value="Znf_RanBP2_sf"/>
</dbReference>
<keyword evidence="7" id="KW-0597">Phosphoprotein</keyword>
<keyword evidence="21" id="KW-1015">Disulfide bond</keyword>
<dbReference type="GO" id="GO:0005643">
    <property type="term" value="C:nuclear pore"/>
    <property type="evidence" value="ECO:0007669"/>
    <property type="project" value="UniProtKB-SubCell"/>
</dbReference>
<evidence type="ECO:0000259" key="30">
    <source>
        <dbReference type="PROSITE" id="PS50072"/>
    </source>
</evidence>
<dbReference type="InterPro" id="IPR045255">
    <property type="entry name" value="RanBP1-like"/>
</dbReference>
<gene>
    <name evidence="33" type="ORF">PFLUV_G00143290</name>
</gene>
<accession>A0A6A5EVM0</accession>
<dbReference type="SMART" id="SM00028">
    <property type="entry name" value="TPR"/>
    <property type="match status" value="1"/>
</dbReference>
<evidence type="ECO:0000256" key="22">
    <source>
        <dbReference type="ARBA" id="ARBA00023242"/>
    </source>
</evidence>
<feature type="region of interest" description="Disordered" evidence="29">
    <location>
        <begin position="2465"/>
        <end position="2488"/>
    </location>
</feature>
<name>A0A6A5EVM0_PERFL</name>
<dbReference type="FunFam" id="2.30.29.30:FF:000018">
    <property type="entry name" value="E3 SUMO-protein ligase RanBP2"/>
    <property type="match status" value="4"/>
</dbReference>
<feature type="domain" description="RanBP2-type" evidence="32">
    <location>
        <begin position="1348"/>
        <end position="1377"/>
    </location>
</feature>
<evidence type="ECO:0000256" key="5">
    <source>
        <dbReference type="ARBA" id="ARBA00022481"/>
    </source>
</evidence>
<evidence type="ECO:0000256" key="6">
    <source>
        <dbReference type="ARBA" id="ARBA00022499"/>
    </source>
</evidence>
<evidence type="ECO:0000256" key="1">
    <source>
        <dbReference type="ARBA" id="ARBA00004126"/>
    </source>
</evidence>
<dbReference type="Pfam" id="PF00638">
    <property type="entry name" value="Ran_BP1"/>
    <property type="match status" value="4"/>
</dbReference>
<evidence type="ECO:0000256" key="27">
    <source>
        <dbReference type="PROSITE-ProRule" id="PRU00339"/>
    </source>
</evidence>
<dbReference type="Proteomes" id="UP000465112">
    <property type="component" value="Chromosome 12"/>
</dbReference>
<dbReference type="SUPFAM" id="SSF90209">
    <property type="entry name" value="Ran binding protein zinc finger-like"/>
    <property type="match status" value="6"/>
</dbReference>
<evidence type="ECO:0000313" key="33">
    <source>
        <dbReference type="EMBL" id="KAF1382389.1"/>
    </source>
</evidence>
<feature type="region of interest" description="Disordered" evidence="29">
    <location>
        <begin position="757"/>
        <end position="808"/>
    </location>
</feature>
<evidence type="ECO:0000256" key="12">
    <source>
        <dbReference type="ARBA" id="ARBA00022786"/>
    </source>
</evidence>
<keyword evidence="11 26" id="KW-0863">Zinc-finger</keyword>
<dbReference type="InterPro" id="IPR000156">
    <property type="entry name" value="Ran_bind_dom"/>
</dbReference>
<feature type="domain" description="PPIase cyclophilin-type" evidence="30">
    <location>
        <begin position="3032"/>
        <end position="3188"/>
    </location>
</feature>